<keyword evidence="2" id="KW-1185">Reference proteome</keyword>
<organism evidence="2 3">
    <name type="scientific">Acrobeloides nanus</name>
    <dbReference type="NCBI Taxonomy" id="290746"/>
    <lineage>
        <taxon>Eukaryota</taxon>
        <taxon>Metazoa</taxon>
        <taxon>Ecdysozoa</taxon>
        <taxon>Nematoda</taxon>
        <taxon>Chromadorea</taxon>
        <taxon>Rhabditida</taxon>
        <taxon>Tylenchina</taxon>
        <taxon>Cephalobomorpha</taxon>
        <taxon>Cephaloboidea</taxon>
        <taxon>Cephalobidae</taxon>
        <taxon>Acrobeloides</taxon>
    </lineage>
</organism>
<reference evidence="3" key="1">
    <citation type="submission" date="2022-11" db="UniProtKB">
        <authorList>
            <consortium name="WormBaseParasite"/>
        </authorList>
    </citation>
    <scope>IDENTIFICATION</scope>
</reference>
<proteinExistence type="predicted"/>
<feature type="region of interest" description="Disordered" evidence="1">
    <location>
        <begin position="1"/>
        <end position="97"/>
    </location>
</feature>
<feature type="compositionally biased region" description="Low complexity" evidence="1">
    <location>
        <begin position="23"/>
        <end position="37"/>
    </location>
</feature>
<dbReference type="Proteomes" id="UP000887540">
    <property type="component" value="Unplaced"/>
</dbReference>
<accession>A0A914DGK1</accession>
<evidence type="ECO:0000313" key="3">
    <source>
        <dbReference type="WBParaSite" id="ACRNAN_scaffold26655.g15286.t1"/>
    </source>
</evidence>
<dbReference type="WBParaSite" id="ACRNAN_scaffold26655.g15286.t1">
    <property type="protein sequence ID" value="ACRNAN_scaffold26655.g15286.t1"/>
    <property type="gene ID" value="ACRNAN_scaffold26655.g15286"/>
</dbReference>
<evidence type="ECO:0000313" key="2">
    <source>
        <dbReference type="Proteomes" id="UP000887540"/>
    </source>
</evidence>
<evidence type="ECO:0000256" key="1">
    <source>
        <dbReference type="SAM" id="MobiDB-lite"/>
    </source>
</evidence>
<name>A0A914DGK1_9BILA</name>
<protein>
    <submittedName>
        <fullName evidence="3">Uncharacterized protein</fullName>
    </submittedName>
</protein>
<sequence>MTRGPFNKTVLQHTKRTKHKIGSATTAPTPSRSTPLAQPDRRVAAQQSGSQPHGLRRLVHSRRKSLSKPPPERRISEESADEGVERDHVGHPRQDRG</sequence>
<feature type="compositionally biased region" description="Basic and acidic residues" evidence="1">
    <location>
        <begin position="70"/>
        <end position="97"/>
    </location>
</feature>
<dbReference type="AlphaFoldDB" id="A0A914DGK1"/>
<feature type="compositionally biased region" description="Basic residues" evidence="1">
    <location>
        <begin position="54"/>
        <end position="66"/>
    </location>
</feature>